<dbReference type="Pfam" id="PF00589">
    <property type="entry name" value="Phage_integrase"/>
    <property type="match status" value="1"/>
</dbReference>
<dbReference type="Proteomes" id="UP000709959">
    <property type="component" value="Unassembled WGS sequence"/>
</dbReference>
<dbReference type="AlphaFoldDB" id="A0A936EZZ8"/>
<comment type="caution">
    <text evidence="6">The sequence shown here is derived from an EMBL/GenBank/DDBJ whole genome shotgun (WGS) entry which is preliminary data.</text>
</comment>
<dbReference type="InterPro" id="IPR011010">
    <property type="entry name" value="DNA_brk_join_enz"/>
</dbReference>
<feature type="domain" description="Tyr recombinase" evidence="5">
    <location>
        <begin position="97"/>
        <end position="233"/>
    </location>
</feature>
<protein>
    <submittedName>
        <fullName evidence="6">Tyrosine-type recombinase/integrase</fullName>
    </submittedName>
</protein>
<accession>A0A936EZZ8</accession>
<reference evidence="6 7" key="1">
    <citation type="submission" date="2020-10" db="EMBL/GenBank/DDBJ databases">
        <title>Connecting structure to function with the recovery of over 1000 high-quality activated sludge metagenome-assembled genomes encoding full-length rRNA genes using long-read sequencing.</title>
        <authorList>
            <person name="Singleton C.M."/>
            <person name="Petriglieri F."/>
            <person name="Kristensen J.M."/>
            <person name="Kirkegaard R.H."/>
            <person name="Michaelsen T.Y."/>
            <person name="Andersen M.H."/>
            <person name="Karst S.M."/>
            <person name="Dueholm M.S."/>
            <person name="Nielsen P.H."/>
            <person name="Albertsen M."/>
        </authorList>
    </citation>
    <scope>NUCLEOTIDE SEQUENCE [LARGE SCALE GENOMIC DNA]</scope>
    <source>
        <strain evidence="6">OdNE_18-Q3-R46-58_MAXAC.008</strain>
    </source>
</reference>
<evidence type="ECO:0000256" key="1">
    <source>
        <dbReference type="ARBA" id="ARBA00008857"/>
    </source>
</evidence>
<dbReference type="InterPro" id="IPR010998">
    <property type="entry name" value="Integrase_recombinase_N"/>
</dbReference>
<dbReference type="EMBL" id="JADKCH010000001">
    <property type="protein sequence ID" value="MBK8571298.1"/>
    <property type="molecule type" value="Genomic_DNA"/>
</dbReference>
<name>A0A936EZZ8_9BACT</name>
<organism evidence="6 7">
    <name type="scientific">Candidatus Geothrix odensensis</name>
    <dbReference type="NCBI Taxonomy" id="2954440"/>
    <lineage>
        <taxon>Bacteria</taxon>
        <taxon>Pseudomonadati</taxon>
        <taxon>Acidobacteriota</taxon>
        <taxon>Holophagae</taxon>
        <taxon>Holophagales</taxon>
        <taxon>Holophagaceae</taxon>
        <taxon>Geothrix</taxon>
    </lineage>
</organism>
<dbReference type="InterPro" id="IPR002104">
    <property type="entry name" value="Integrase_catalytic"/>
</dbReference>
<keyword evidence="2" id="KW-0229">DNA integration</keyword>
<keyword evidence="3" id="KW-0238">DNA-binding</keyword>
<dbReference type="GO" id="GO:0003677">
    <property type="term" value="F:DNA binding"/>
    <property type="evidence" value="ECO:0007669"/>
    <property type="project" value="UniProtKB-KW"/>
</dbReference>
<evidence type="ECO:0000256" key="2">
    <source>
        <dbReference type="ARBA" id="ARBA00022908"/>
    </source>
</evidence>
<dbReference type="InterPro" id="IPR004107">
    <property type="entry name" value="Integrase_SAM-like_N"/>
</dbReference>
<dbReference type="PANTHER" id="PTHR30349:SF64">
    <property type="entry name" value="PROPHAGE INTEGRASE INTD-RELATED"/>
    <property type="match status" value="1"/>
</dbReference>
<gene>
    <name evidence="6" type="ORF">IPN91_01385</name>
</gene>
<evidence type="ECO:0000313" key="6">
    <source>
        <dbReference type="EMBL" id="MBK8571298.1"/>
    </source>
</evidence>
<dbReference type="Gene3D" id="1.10.443.10">
    <property type="entry name" value="Intergrase catalytic core"/>
    <property type="match status" value="1"/>
</dbReference>
<dbReference type="PROSITE" id="PS51898">
    <property type="entry name" value="TYR_RECOMBINASE"/>
    <property type="match status" value="1"/>
</dbReference>
<dbReference type="GO" id="GO:0015074">
    <property type="term" value="P:DNA integration"/>
    <property type="evidence" value="ECO:0007669"/>
    <property type="project" value="UniProtKB-KW"/>
</dbReference>
<dbReference type="GO" id="GO:0006310">
    <property type="term" value="P:DNA recombination"/>
    <property type="evidence" value="ECO:0007669"/>
    <property type="project" value="UniProtKB-KW"/>
</dbReference>
<keyword evidence="4" id="KW-0233">DNA recombination</keyword>
<dbReference type="InterPro" id="IPR013762">
    <property type="entry name" value="Integrase-like_cat_sf"/>
</dbReference>
<proteinExistence type="inferred from homology"/>
<dbReference type="SUPFAM" id="SSF56349">
    <property type="entry name" value="DNA breaking-rejoining enzymes"/>
    <property type="match status" value="1"/>
</dbReference>
<evidence type="ECO:0000256" key="4">
    <source>
        <dbReference type="ARBA" id="ARBA00023172"/>
    </source>
</evidence>
<evidence type="ECO:0000259" key="5">
    <source>
        <dbReference type="PROSITE" id="PS51898"/>
    </source>
</evidence>
<dbReference type="Gene3D" id="1.10.150.130">
    <property type="match status" value="1"/>
</dbReference>
<sequence length="233" mass="26296">MDLLWRWMEQDLALARRAPFTTRVYLSSARAFAAFHGRHPGDMGQAEVRAWVDHLRGIPMSPQRFRQHLSGLAFLYRKTLGRPEVVSFFAWPAIPRKLPAVLDLKEVAALLEAVPHPTYRMLFRTMVATGLRIREACRLRTCDLDPARGLIRTVGKGGAERQVALPAKLLKALRRHCRETRPVAPWLFTGRLGRPLDPDHARRVFRAACRASGLARRATPRPGSSPENLSALT</sequence>
<dbReference type="InterPro" id="IPR050090">
    <property type="entry name" value="Tyrosine_recombinase_XerCD"/>
</dbReference>
<dbReference type="Pfam" id="PF13495">
    <property type="entry name" value="Phage_int_SAM_4"/>
    <property type="match status" value="1"/>
</dbReference>
<comment type="similarity">
    <text evidence="1">Belongs to the 'phage' integrase family.</text>
</comment>
<evidence type="ECO:0000256" key="3">
    <source>
        <dbReference type="ARBA" id="ARBA00023125"/>
    </source>
</evidence>
<evidence type="ECO:0000313" key="7">
    <source>
        <dbReference type="Proteomes" id="UP000709959"/>
    </source>
</evidence>
<dbReference type="PANTHER" id="PTHR30349">
    <property type="entry name" value="PHAGE INTEGRASE-RELATED"/>
    <property type="match status" value="1"/>
</dbReference>